<protein>
    <submittedName>
        <fullName evidence="1">Uncharacterized protein</fullName>
    </submittedName>
</protein>
<gene>
    <name evidence="1" type="ORF">BN1096_630091</name>
</gene>
<name>A0A069AI73_CLODI</name>
<reference evidence="1" key="1">
    <citation type="submission" date="2014-07" db="EMBL/GenBank/DDBJ databases">
        <authorList>
            <person name="Monot Marc"/>
        </authorList>
    </citation>
    <scope>NUCLEOTIDE SEQUENCE</scope>
</reference>
<dbReference type="AlphaFoldDB" id="A0A069AI73"/>
<evidence type="ECO:0000313" key="1">
    <source>
        <dbReference type="EMBL" id="CDS87902.1"/>
    </source>
</evidence>
<accession>A0A069AI73</accession>
<sequence length="44" mass="5323">MPQNIDNPVFIVKILKMHLILYKKECLINFLVHETLFLNKSYFN</sequence>
<organism evidence="1">
    <name type="scientific">Clostridioides difficile</name>
    <name type="common">Peptoclostridium difficile</name>
    <dbReference type="NCBI Taxonomy" id="1496"/>
    <lineage>
        <taxon>Bacteria</taxon>
        <taxon>Bacillati</taxon>
        <taxon>Bacillota</taxon>
        <taxon>Clostridia</taxon>
        <taxon>Peptostreptococcales</taxon>
        <taxon>Peptostreptococcaceae</taxon>
        <taxon>Clostridioides</taxon>
    </lineage>
</organism>
<proteinExistence type="predicted"/>
<dbReference type="EMBL" id="LK932517">
    <property type="protein sequence ID" value="CDS87902.1"/>
    <property type="molecule type" value="Genomic_DNA"/>
</dbReference>